<dbReference type="EMBL" id="AE006470">
    <property type="protein sequence ID" value="AAM71517.1"/>
    <property type="molecule type" value="Genomic_DNA"/>
</dbReference>
<accession>Q8KFQ1</accession>
<dbReference type="AlphaFoldDB" id="Q8KFQ1"/>
<evidence type="ECO:0000313" key="1">
    <source>
        <dbReference type="EMBL" id="AAM71517.1"/>
    </source>
</evidence>
<sequence length="45" mass="5081">MPSCVLVACSFIVAHVVSAAAIRFAAKSWKYSFLIRYLRYNPENS</sequence>
<name>Q8KFQ1_CHLTE</name>
<gene>
    <name evidence="1" type="ordered locus">CT0271</name>
</gene>
<evidence type="ECO:0000313" key="2">
    <source>
        <dbReference type="Proteomes" id="UP000001007"/>
    </source>
</evidence>
<dbReference type="HOGENOM" id="CLU_3197765_0_0_10"/>
<protein>
    <submittedName>
        <fullName evidence="1">Uncharacterized protein</fullName>
    </submittedName>
</protein>
<dbReference type="EnsemblBacteria" id="AAM71517">
    <property type="protein sequence ID" value="AAM71517"/>
    <property type="gene ID" value="CT0271"/>
</dbReference>
<dbReference type="KEGG" id="cte:CT0271"/>
<dbReference type="STRING" id="194439.CT0271"/>
<keyword evidence="2" id="KW-1185">Reference proteome</keyword>
<proteinExistence type="predicted"/>
<dbReference type="Proteomes" id="UP000001007">
    <property type="component" value="Chromosome"/>
</dbReference>
<organism evidence="1 2">
    <name type="scientific">Chlorobaculum tepidum (strain ATCC 49652 / DSM 12025 / NBRC 103806 / TLS)</name>
    <name type="common">Chlorobium tepidum</name>
    <dbReference type="NCBI Taxonomy" id="194439"/>
    <lineage>
        <taxon>Bacteria</taxon>
        <taxon>Pseudomonadati</taxon>
        <taxon>Chlorobiota</taxon>
        <taxon>Chlorobiia</taxon>
        <taxon>Chlorobiales</taxon>
        <taxon>Chlorobiaceae</taxon>
        <taxon>Chlorobaculum</taxon>
    </lineage>
</organism>
<reference evidence="1 2" key="1">
    <citation type="journal article" date="2002" name="Proc. Natl. Acad. Sci. U.S.A.">
        <title>The complete genome sequence of Chlorobium tepidum TLS, a photosynthetic, anaerobic, green-sulfur bacterium.</title>
        <authorList>
            <person name="Eisen J.A."/>
            <person name="Nelson K.E."/>
            <person name="Paulsen I.T."/>
            <person name="Heidelberg J.F."/>
            <person name="Wu M."/>
            <person name="Dodson R.J."/>
            <person name="Deboy R."/>
            <person name="Gwinn M.L."/>
            <person name="Nelson W.C."/>
            <person name="Haft D.H."/>
            <person name="Hickey E.K."/>
            <person name="Peterson J.D."/>
            <person name="Durkin A.S."/>
            <person name="Kolonay J.L."/>
            <person name="Yang F."/>
            <person name="Holt I."/>
            <person name="Umayam L.A."/>
            <person name="Mason T."/>
            <person name="Brenner M."/>
            <person name="Shea T.P."/>
            <person name="Parksey D."/>
            <person name="Nierman W.C."/>
            <person name="Feldblyum T.V."/>
            <person name="Hansen C.L."/>
            <person name="Craven M.B."/>
            <person name="Radune D."/>
            <person name="Vamathevan J."/>
            <person name="Khouri H."/>
            <person name="White O."/>
            <person name="Gruber T.M."/>
            <person name="Ketchum K.A."/>
            <person name="Venter J.C."/>
            <person name="Tettelin H."/>
            <person name="Bryant D.A."/>
            <person name="Fraser C.M."/>
        </authorList>
    </citation>
    <scope>NUCLEOTIDE SEQUENCE [LARGE SCALE GENOMIC DNA]</scope>
    <source>
        <strain evidence="2">ATCC 49652 / DSM 12025 / NBRC 103806 / TLS</strain>
    </source>
</reference>